<sequence>MGAMRKDRDIPYIGKDALAFTLTSAATADSEALKQASRLGIVAGLRSMTPLAVLTWSETEVAPKLKTITALLAAGELIGDKLPFTPSRLKPGSVLFRLTIGATAGALLCKRIQQPVLTGAIRGAVGAAIGTVAGYAYRTVAADVTGIPDIVWAIIEDGVAVGLGRLATTSDTQNL</sequence>
<evidence type="ECO:0000313" key="1">
    <source>
        <dbReference type="EMBL" id="GCF11282.1"/>
    </source>
</evidence>
<keyword evidence="2" id="KW-1185">Reference proteome</keyword>
<dbReference type="EMBL" id="BIXY01000102">
    <property type="protein sequence ID" value="GCF11282.1"/>
    <property type="molecule type" value="Genomic_DNA"/>
</dbReference>
<evidence type="ECO:0008006" key="3">
    <source>
        <dbReference type="Google" id="ProtNLM"/>
    </source>
</evidence>
<dbReference type="AlphaFoldDB" id="A0A5A5TIW7"/>
<evidence type="ECO:0000313" key="2">
    <source>
        <dbReference type="Proteomes" id="UP000322530"/>
    </source>
</evidence>
<name>A0A5A5TIW7_9CHLR</name>
<comment type="caution">
    <text evidence="1">The sequence shown here is derived from an EMBL/GenBank/DDBJ whole genome shotgun (WGS) entry which is preliminary data.</text>
</comment>
<organism evidence="1 2">
    <name type="scientific">Dictyobacter arantiisoli</name>
    <dbReference type="NCBI Taxonomy" id="2014874"/>
    <lineage>
        <taxon>Bacteria</taxon>
        <taxon>Bacillati</taxon>
        <taxon>Chloroflexota</taxon>
        <taxon>Ktedonobacteria</taxon>
        <taxon>Ktedonobacterales</taxon>
        <taxon>Dictyobacteraceae</taxon>
        <taxon>Dictyobacter</taxon>
    </lineage>
</organism>
<reference evidence="1 2" key="1">
    <citation type="submission" date="2019-01" db="EMBL/GenBank/DDBJ databases">
        <title>Draft genome sequence of Dictyobacter sp. Uno17.</title>
        <authorList>
            <person name="Wang C.M."/>
            <person name="Zheng Y."/>
            <person name="Sakai Y."/>
            <person name="Abe K."/>
            <person name="Yokota A."/>
            <person name="Yabe S."/>
        </authorList>
    </citation>
    <scope>NUCLEOTIDE SEQUENCE [LARGE SCALE GENOMIC DNA]</scope>
    <source>
        <strain evidence="1 2">Uno17</strain>
    </source>
</reference>
<gene>
    <name evidence="1" type="ORF">KDI_48460</name>
</gene>
<protein>
    <recommendedName>
        <fullName evidence="3">DUF4126 domain-containing protein</fullName>
    </recommendedName>
</protein>
<dbReference type="Proteomes" id="UP000322530">
    <property type="component" value="Unassembled WGS sequence"/>
</dbReference>
<proteinExistence type="predicted"/>
<accession>A0A5A5TIW7</accession>